<evidence type="ECO:0000256" key="17">
    <source>
        <dbReference type="SAM" id="Phobius"/>
    </source>
</evidence>
<evidence type="ECO:0000256" key="8">
    <source>
        <dbReference type="ARBA" id="ARBA00022692"/>
    </source>
</evidence>
<dbReference type="CDD" id="cd05387">
    <property type="entry name" value="BY-kinase"/>
    <property type="match status" value="1"/>
</dbReference>
<feature type="domain" description="Tyrosine-protein kinase G-rich" evidence="20">
    <location>
        <begin position="371"/>
        <end position="441"/>
    </location>
</feature>
<feature type="transmembrane region" description="Helical" evidence="17">
    <location>
        <begin position="45"/>
        <end position="64"/>
    </location>
</feature>
<feature type="domain" description="AAA" evidence="19">
    <location>
        <begin position="509"/>
        <end position="644"/>
    </location>
</feature>
<keyword evidence="13 17" id="KW-0472">Membrane</keyword>
<evidence type="ECO:0000256" key="16">
    <source>
        <dbReference type="SAM" id="MobiDB-lite"/>
    </source>
</evidence>
<reference evidence="21 22" key="1">
    <citation type="journal article" date="2014" name="Int. J. Syst. Evol. Microbiol.">
        <title>Complete genome sequence of Corynebacterium casei LMG S-19264T (=DSM 44701T), isolated from a smear-ripened cheese.</title>
        <authorList>
            <consortium name="US DOE Joint Genome Institute (JGI-PGF)"/>
            <person name="Walter F."/>
            <person name="Albersmeier A."/>
            <person name="Kalinowski J."/>
            <person name="Ruckert C."/>
        </authorList>
    </citation>
    <scope>NUCLEOTIDE SEQUENCE [LARGE SCALE GENOMIC DNA]</scope>
    <source>
        <strain evidence="21 22">CGMCC 1.15358</strain>
    </source>
</reference>
<proteinExistence type="inferred from homology"/>
<keyword evidence="14" id="KW-0829">Tyrosine-protein kinase</keyword>
<dbReference type="EC" id="2.7.10.2" evidence="4"/>
<gene>
    <name evidence="21" type="ORF">GCM10010989_23070</name>
</gene>
<dbReference type="Gene3D" id="3.40.50.300">
    <property type="entry name" value="P-loop containing nucleotide triphosphate hydrolases"/>
    <property type="match status" value="1"/>
</dbReference>
<evidence type="ECO:0000256" key="15">
    <source>
        <dbReference type="ARBA" id="ARBA00051245"/>
    </source>
</evidence>
<evidence type="ECO:0000259" key="18">
    <source>
        <dbReference type="Pfam" id="PF02706"/>
    </source>
</evidence>
<dbReference type="RefSeq" id="WP_066763793.1">
    <property type="nucleotide sequence ID" value="NZ_BMIO01000007.1"/>
</dbReference>
<evidence type="ECO:0000256" key="4">
    <source>
        <dbReference type="ARBA" id="ARBA00011903"/>
    </source>
</evidence>
<dbReference type="Pfam" id="PF13807">
    <property type="entry name" value="GNVR"/>
    <property type="match status" value="1"/>
</dbReference>
<keyword evidence="11" id="KW-0067">ATP-binding</keyword>
<evidence type="ECO:0000256" key="6">
    <source>
        <dbReference type="ARBA" id="ARBA00022519"/>
    </source>
</evidence>
<evidence type="ECO:0000256" key="12">
    <source>
        <dbReference type="ARBA" id="ARBA00022989"/>
    </source>
</evidence>
<dbReference type="InterPro" id="IPR032807">
    <property type="entry name" value="GNVR"/>
</dbReference>
<keyword evidence="6" id="KW-0997">Cell inner membrane</keyword>
<protein>
    <recommendedName>
        <fullName evidence="4">non-specific protein-tyrosine kinase</fullName>
        <ecNumber evidence="4">2.7.10.2</ecNumber>
    </recommendedName>
</protein>
<keyword evidence="22" id="KW-1185">Reference proteome</keyword>
<evidence type="ECO:0000256" key="14">
    <source>
        <dbReference type="ARBA" id="ARBA00023137"/>
    </source>
</evidence>
<dbReference type="EMBL" id="BMIO01000007">
    <property type="protein sequence ID" value="GGD48094.1"/>
    <property type="molecule type" value="Genomic_DNA"/>
</dbReference>
<accession>A0A916YJR5</accession>
<evidence type="ECO:0000313" key="21">
    <source>
        <dbReference type="EMBL" id="GGD48094.1"/>
    </source>
</evidence>
<keyword evidence="12 17" id="KW-1133">Transmembrane helix</keyword>
<keyword evidence="9" id="KW-0547">Nucleotide-binding</keyword>
<comment type="similarity">
    <text evidence="3">Belongs to the etk/wzc family.</text>
</comment>
<evidence type="ECO:0000256" key="2">
    <source>
        <dbReference type="ARBA" id="ARBA00007316"/>
    </source>
</evidence>
<dbReference type="InterPro" id="IPR027417">
    <property type="entry name" value="P-loop_NTPase"/>
</dbReference>
<dbReference type="GO" id="GO:0005886">
    <property type="term" value="C:plasma membrane"/>
    <property type="evidence" value="ECO:0007669"/>
    <property type="project" value="UniProtKB-SubCell"/>
</dbReference>
<name>A0A916YJR5_9SPHN</name>
<comment type="caution">
    <text evidence="21">The sequence shown here is derived from an EMBL/GenBank/DDBJ whole genome shotgun (WGS) entry which is preliminary data.</text>
</comment>
<dbReference type="InterPro" id="IPR003856">
    <property type="entry name" value="LPS_length_determ_N"/>
</dbReference>
<evidence type="ECO:0000256" key="3">
    <source>
        <dbReference type="ARBA" id="ARBA00008883"/>
    </source>
</evidence>
<evidence type="ECO:0000259" key="19">
    <source>
        <dbReference type="Pfam" id="PF13614"/>
    </source>
</evidence>
<dbReference type="PANTHER" id="PTHR32309">
    <property type="entry name" value="TYROSINE-PROTEIN KINASE"/>
    <property type="match status" value="1"/>
</dbReference>
<evidence type="ECO:0000256" key="5">
    <source>
        <dbReference type="ARBA" id="ARBA00022475"/>
    </source>
</evidence>
<dbReference type="Pfam" id="PF02706">
    <property type="entry name" value="Wzz"/>
    <property type="match status" value="1"/>
</dbReference>
<dbReference type="Pfam" id="PF13614">
    <property type="entry name" value="AAA_31"/>
    <property type="match status" value="1"/>
</dbReference>
<dbReference type="GO" id="GO:0004713">
    <property type="term" value="F:protein tyrosine kinase activity"/>
    <property type="evidence" value="ECO:0007669"/>
    <property type="project" value="TreeGrafter"/>
</dbReference>
<feature type="compositionally biased region" description="Low complexity" evidence="16">
    <location>
        <begin position="75"/>
        <end position="84"/>
    </location>
</feature>
<comment type="subcellular location">
    <subcellularLocation>
        <location evidence="1">Cell inner membrane</location>
        <topology evidence="1">Multi-pass membrane protein</topology>
    </subcellularLocation>
</comment>
<feature type="domain" description="Polysaccharide chain length determinant N-terminal" evidence="18">
    <location>
        <begin position="29"/>
        <end position="119"/>
    </location>
</feature>
<dbReference type="InterPro" id="IPR005702">
    <property type="entry name" value="Wzc-like_C"/>
</dbReference>
<dbReference type="SUPFAM" id="SSF52540">
    <property type="entry name" value="P-loop containing nucleoside triphosphate hydrolases"/>
    <property type="match status" value="1"/>
</dbReference>
<keyword evidence="5" id="KW-1003">Cell membrane</keyword>
<evidence type="ECO:0000256" key="11">
    <source>
        <dbReference type="ARBA" id="ARBA00022840"/>
    </source>
</evidence>
<evidence type="ECO:0000256" key="10">
    <source>
        <dbReference type="ARBA" id="ARBA00022777"/>
    </source>
</evidence>
<evidence type="ECO:0000256" key="7">
    <source>
        <dbReference type="ARBA" id="ARBA00022679"/>
    </source>
</evidence>
<dbReference type="OrthoDB" id="230260at2"/>
<keyword evidence="8 17" id="KW-0812">Transmembrane</keyword>
<keyword evidence="10" id="KW-0418">Kinase</keyword>
<dbReference type="Proteomes" id="UP000598997">
    <property type="component" value="Unassembled WGS sequence"/>
</dbReference>
<comment type="catalytic activity">
    <reaction evidence="15">
        <text>L-tyrosyl-[protein] + ATP = O-phospho-L-tyrosyl-[protein] + ADP + H(+)</text>
        <dbReference type="Rhea" id="RHEA:10596"/>
        <dbReference type="Rhea" id="RHEA-COMP:10136"/>
        <dbReference type="Rhea" id="RHEA-COMP:20101"/>
        <dbReference type="ChEBI" id="CHEBI:15378"/>
        <dbReference type="ChEBI" id="CHEBI:30616"/>
        <dbReference type="ChEBI" id="CHEBI:46858"/>
        <dbReference type="ChEBI" id="CHEBI:61978"/>
        <dbReference type="ChEBI" id="CHEBI:456216"/>
        <dbReference type="EC" id="2.7.10.2"/>
    </reaction>
</comment>
<evidence type="ECO:0000259" key="20">
    <source>
        <dbReference type="Pfam" id="PF13807"/>
    </source>
</evidence>
<dbReference type="AlphaFoldDB" id="A0A916YJR5"/>
<comment type="similarity">
    <text evidence="2">Belongs to the CpsD/CapB family.</text>
</comment>
<keyword evidence="7" id="KW-0808">Transferase</keyword>
<feature type="region of interest" description="Disordered" evidence="16">
    <location>
        <begin position="75"/>
        <end position="95"/>
    </location>
</feature>
<dbReference type="InterPro" id="IPR050445">
    <property type="entry name" value="Bact_polysacc_biosynth/exp"/>
</dbReference>
<organism evidence="21 22">
    <name type="scientific">Croceicoccus pelagius</name>
    <dbReference type="NCBI Taxonomy" id="1703341"/>
    <lineage>
        <taxon>Bacteria</taxon>
        <taxon>Pseudomonadati</taxon>
        <taxon>Pseudomonadota</taxon>
        <taxon>Alphaproteobacteria</taxon>
        <taxon>Sphingomonadales</taxon>
        <taxon>Erythrobacteraceae</taxon>
        <taxon>Croceicoccus</taxon>
    </lineage>
</organism>
<evidence type="ECO:0000256" key="13">
    <source>
        <dbReference type="ARBA" id="ARBA00023136"/>
    </source>
</evidence>
<evidence type="ECO:0000313" key="22">
    <source>
        <dbReference type="Proteomes" id="UP000598997"/>
    </source>
</evidence>
<dbReference type="InterPro" id="IPR025669">
    <property type="entry name" value="AAA_dom"/>
</dbReference>
<evidence type="ECO:0000256" key="9">
    <source>
        <dbReference type="ARBA" id="ARBA00022741"/>
    </source>
</evidence>
<dbReference type="PANTHER" id="PTHR32309:SF13">
    <property type="entry name" value="FERRIC ENTEROBACTIN TRANSPORT PROTEIN FEPE"/>
    <property type="match status" value="1"/>
</dbReference>
<sequence>MHGTRLVVHGASHGSLAELGNRSISESDAIDFSESLSFIRRRFKLIAAVFAVVVALGVLVTFLMPPTYTARSVVSLESPSPESPGAAANNPDQLPNSALVDTQIEIIESREMAKRVAAEAGLLDGKSEAESEDVIDSLINRVSAARSGESYAITIAFEGDTPQEAADRANEFARQFVQWELLSTQERTAGSIGAIRERLDELRSQAQADTVALQNYRIRNDLLSTSGASLTEQEISSYNQAVTTARAAAAEDQARLATARRQLRSGSSGDDVGEALGSSVVSDLRTQESTIAAQVADLSSRYGPNHPALIASKDQLAEVRQRIQAEIGRVISNLEAKSAVSQQRLASLSGSLSRARSNLAVSNGALAGLDELQRNAQVSQGLYEAYLNSYQQLVAGEGTERPNARILTLSALPSKPSSPNLVINVLLATFLGLGLGLLAGFLTDAADRTITTPRQVEHATGQRYLASIPKLDHKGSGVRYVFEEPRSPFVEAFRSLITSVELTADGPTKIIAITSPLPQEGKSVTSTSLAQVLSTGHRRTLLIDCDYARRGVSQLMNIADRAGLCEVLEGAAPVEDALLWDGENFAILPITHDSENIESLISGDAFSALLEGLRSQFDNIVLDLPPVLPIASARSVAAKADTTIMLARFGKTPVDALQAAMRLMSGSWINVAGIAITRVDMKRKGRFGREDPYYYFEQYKEYYA</sequence>
<evidence type="ECO:0000256" key="1">
    <source>
        <dbReference type="ARBA" id="ARBA00004429"/>
    </source>
</evidence>